<dbReference type="Pfam" id="PF00501">
    <property type="entry name" value="AMP-binding"/>
    <property type="match status" value="1"/>
</dbReference>
<evidence type="ECO:0000313" key="6">
    <source>
        <dbReference type="Proteomes" id="UP000293764"/>
    </source>
</evidence>
<keyword evidence="6" id="KW-1185">Reference proteome</keyword>
<evidence type="ECO:0000259" key="4">
    <source>
        <dbReference type="Pfam" id="PF00561"/>
    </source>
</evidence>
<protein>
    <submittedName>
        <fullName evidence="5">Alpha/beta fold hydrolase</fullName>
    </submittedName>
</protein>
<dbReference type="InterPro" id="IPR000873">
    <property type="entry name" value="AMP-dep_synth/lig_dom"/>
</dbReference>
<feature type="domain" description="AB hydrolase-1" evidence="4">
    <location>
        <begin position="72"/>
        <end position="314"/>
    </location>
</feature>
<reference evidence="5 6" key="1">
    <citation type="submission" date="2019-01" db="EMBL/GenBank/DDBJ databases">
        <title>Novel species of Cellulomonas.</title>
        <authorList>
            <person name="Liu Q."/>
            <person name="Xin Y.-H."/>
        </authorList>
    </citation>
    <scope>NUCLEOTIDE SEQUENCE [LARGE SCALE GENOMIC DNA]</scope>
    <source>
        <strain evidence="5 6">HLT2-17</strain>
    </source>
</reference>
<dbReference type="GO" id="GO:0016787">
    <property type="term" value="F:hydrolase activity"/>
    <property type="evidence" value="ECO:0007669"/>
    <property type="project" value="UniProtKB-KW"/>
</dbReference>
<dbReference type="GO" id="GO:0031956">
    <property type="term" value="F:medium-chain fatty acid-CoA ligase activity"/>
    <property type="evidence" value="ECO:0007669"/>
    <property type="project" value="TreeGrafter"/>
</dbReference>
<dbReference type="PROSITE" id="PS00455">
    <property type="entry name" value="AMP_BINDING"/>
    <property type="match status" value="1"/>
</dbReference>
<dbReference type="GO" id="GO:0006631">
    <property type="term" value="P:fatty acid metabolic process"/>
    <property type="evidence" value="ECO:0007669"/>
    <property type="project" value="TreeGrafter"/>
</dbReference>
<dbReference type="AlphaFoldDB" id="A0A4Q5N300"/>
<feature type="domain" description="AMP-dependent synthetase/ligase" evidence="3">
    <location>
        <begin position="371"/>
        <end position="772"/>
    </location>
</feature>
<name>A0A4Q5N300_9MICO</name>
<dbReference type="Pfam" id="PF00561">
    <property type="entry name" value="Abhydrolase_1"/>
    <property type="match status" value="1"/>
</dbReference>
<dbReference type="InterPro" id="IPR020845">
    <property type="entry name" value="AMP-binding_CS"/>
</dbReference>
<dbReference type="SUPFAM" id="SSF56801">
    <property type="entry name" value="Acetyl-CoA synthetase-like"/>
    <property type="match status" value="1"/>
</dbReference>
<dbReference type="PANTHER" id="PTHR43201">
    <property type="entry name" value="ACYL-COA SYNTHETASE"/>
    <property type="match status" value="1"/>
</dbReference>
<proteinExistence type="inferred from homology"/>
<evidence type="ECO:0000259" key="3">
    <source>
        <dbReference type="Pfam" id="PF00501"/>
    </source>
</evidence>
<gene>
    <name evidence="5" type="ORF">EUA98_03325</name>
</gene>
<dbReference type="Gene3D" id="3.40.50.1820">
    <property type="entry name" value="alpha/beta hydrolase"/>
    <property type="match status" value="1"/>
</dbReference>
<dbReference type="InterPro" id="IPR042099">
    <property type="entry name" value="ANL_N_sf"/>
</dbReference>
<comment type="caution">
    <text evidence="5">The sequence shown here is derived from an EMBL/GenBank/DDBJ whole genome shotgun (WGS) entry which is preliminary data.</text>
</comment>
<keyword evidence="5" id="KW-0378">Hydrolase</keyword>
<dbReference type="OrthoDB" id="812569at2"/>
<dbReference type="Gene3D" id="3.40.50.12780">
    <property type="entry name" value="N-terminal domain of ligase-like"/>
    <property type="match status" value="1"/>
</dbReference>
<evidence type="ECO:0000256" key="1">
    <source>
        <dbReference type="ARBA" id="ARBA00006432"/>
    </source>
</evidence>
<dbReference type="Proteomes" id="UP000293764">
    <property type="component" value="Unassembled WGS sequence"/>
</dbReference>
<dbReference type="InterPro" id="IPR029058">
    <property type="entry name" value="AB_hydrolase_fold"/>
</dbReference>
<organism evidence="5 6">
    <name type="scientific">Pengzhenrongella frigida</name>
    <dbReference type="NCBI Taxonomy" id="1259133"/>
    <lineage>
        <taxon>Bacteria</taxon>
        <taxon>Bacillati</taxon>
        <taxon>Actinomycetota</taxon>
        <taxon>Actinomycetes</taxon>
        <taxon>Micrococcales</taxon>
        <taxon>Pengzhenrongella</taxon>
    </lineage>
</organism>
<dbReference type="EMBL" id="SDWW01000005">
    <property type="protein sequence ID" value="RYV52505.1"/>
    <property type="molecule type" value="Genomic_DNA"/>
</dbReference>
<evidence type="ECO:0000313" key="5">
    <source>
        <dbReference type="EMBL" id="RYV52505.1"/>
    </source>
</evidence>
<comment type="similarity">
    <text evidence="1">Belongs to the ATP-dependent AMP-binding enzyme family.</text>
</comment>
<evidence type="ECO:0000256" key="2">
    <source>
        <dbReference type="ARBA" id="ARBA00022598"/>
    </source>
</evidence>
<dbReference type="PANTHER" id="PTHR43201:SF5">
    <property type="entry name" value="MEDIUM-CHAIN ACYL-COA LIGASE ACSF2, MITOCHONDRIAL"/>
    <property type="match status" value="1"/>
</dbReference>
<accession>A0A4Q5N300</accession>
<sequence length="923" mass="94713">MHGGGLGSQHRDARDRVVTAAALLPPAGLPGLDPAWSRLVEVPRVDGRGGSDTWHVLDNAVDLAAGDETAGTLLCVHGNPTWSYLWRDVARAASKPADGGRPWRVIAVDQLGMGFSERTGRTHRLRDRVVELGALTDALGLTGPVVTVGHDWGGAVSLGWAVEHRAQLAGVVLTNTAVHQDLGVAAPAPLRLALTGGVLRTSTVTTTAFLETALALAHPPLSAAVRDAYRAPYRTRARRVAIGDFVADIPLAADHPSRPALDDLAAAVRTLDVPAFVAWGPRDPVFVGRFLDDVLDRLPQADVHRFEGAGHLVAEDVDFAGALLTWLTDQEVDTPDLDTPDLDAPELEDGVTRTPFRPLGAAVDERADDDGPALVELAPIGGGGPRSISWALLARRVDEIARGMGLAGVGRGDRVCLLVPPGADLTAALYACLRIGAVVVVADAGLGIRGLSRAVRGASPDVVIGVERALLAARALGWPARRFGAGPMSRASRRLLGVETTLVELAASGRTPLGGVPAALPSGGVPAAMPLGGVPAALPPAPGPHDPAAVLFTSGSTGPAKGVAYTHGQLAAMRDVVGTTYGIGPGTAFVAGFAPFALLGPALGATCACPDMDVTAPRTLTAAALAAAVAAIDAAVVFASPAALTAVVASADGLDEEGRRALAGVGVFLSAGAPVPPELLAAAGALMPAAAPHTPYGMTEALLVTDISLDEIRAAAGGEPAVRGVCVGRPVEGVRIAISPLDDRGAATGALTGAPGVTGEILIRGAHVMDHYDRLWLTQRASARDVGWHRTGDVGQFDDADRLWVEGRLRHVITTAEGVLTPVRFERLAEGVAGVGRAAAVGVGPAGVQQVVLVVETVPATRRPGLATTELTARVRASIDRPVAAVFAVPRLPTDVRHNSKVQRTRIGIWAGRALAGGRLGAP</sequence>
<dbReference type="InterPro" id="IPR000073">
    <property type="entry name" value="AB_hydrolase_1"/>
</dbReference>
<dbReference type="SUPFAM" id="SSF53474">
    <property type="entry name" value="alpha/beta-Hydrolases"/>
    <property type="match status" value="1"/>
</dbReference>
<keyword evidence="2" id="KW-0436">Ligase</keyword>